<comment type="cofactor">
    <cofactor evidence="6">
        <name>FMN</name>
        <dbReference type="ChEBI" id="CHEBI:58210"/>
    </cofactor>
    <text evidence="6">Binds 1 FMN per subunit.</text>
</comment>
<comment type="caution">
    <text evidence="8">The sequence shown here is derived from an EMBL/GenBank/DDBJ whole genome shotgun (WGS) entry which is preliminary data.</text>
</comment>
<feature type="binding site" evidence="6">
    <location>
        <begin position="15"/>
        <end position="17"/>
    </location>
    <ligand>
        <name>FMN</name>
        <dbReference type="ChEBI" id="CHEBI:58210"/>
    </ligand>
</feature>
<feature type="binding site" evidence="6">
    <location>
        <begin position="127"/>
        <end position="130"/>
    </location>
    <ligand>
        <name>FMN</name>
        <dbReference type="ChEBI" id="CHEBI:58210"/>
    </ligand>
</feature>
<feature type="binding site" evidence="6">
    <location>
        <begin position="83"/>
        <end position="86"/>
    </location>
    <ligand>
        <name>FMN</name>
        <dbReference type="ChEBI" id="CHEBI:58210"/>
    </ligand>
</feature>
<evidence type="ECO:0000256" key="1">
    <source>
        <dbReference type="ARBA" id="ARBA00022630"/>
    </source>
</evidence>
<evidence type="ECO:0000259" key="7">
    <source>
        <dbReference type="Pfam" id="PF02525"/>
    </source>
</evidence>
<dbReference type="Pfam" id="PF02525">
    <property type="entry name" value="Flavodoxin_2"/>
    <property type="match status" value="1"/>
</dbReference>
<dbReference type="InterPro" id="IPR003680">
    <property type="entry name" value="Flavodoxin_fold"/>
</dbReference>
<evidence type="ECO:0000256" key="2">
    <source>
        <dbReference type="ARBA" id="ARBA00022643"/>
    </source>
</evidence>
<dbReference type="EC" id="1.7.1.17" evidence="6"/>
<name>A0A7X5U8C7_9GAMM</name>
<feature type="binding site" evidence="6">
    <location>
        <position position="9"/>
    </location>
    <ligand>
        <name>FMN</name>
        <dbReference type="ChEBI" id="CHEBI:58210"/>
    </ligand>
</feature>
<dbReference type="InterPro" id="IPR050104">
    <property type="entry name" value="FMN-dep_NADH:Q_OxRdtase_AzoR1"/>
</dbReference>
<protein>
    <recommendedName>
        <fullName evidence="6">FMN dependent NADH:quinone oxidoreductase</fullName>
        <ecNumber evidence="6">1.6.5.-</ecNumber>
    </recommendedName>
    <alternativeName>
        <fullName evidence="6">Azo-dye reductase</fullName>
    </alternativeName>
    <alternativeName>
        <fullName evidence="6">FMN-dependent NADH-azo compound oxidoreductase</fullName>
    </alternativeName>
    <alternativeName>
        <fullName evidence="6">FMN-dependent NADH-azoreductase</fullName>
        <ecNumber evidence="6">1.7.1.17</ecNumber>
    </alternativeName>
</protein>
<dbReference type="EMBL" id="JAARLZ010000002">
    <property type="protein sequence ID" value="NII05699.1"/>
    <property type="molecule type" value="Genomic_DNA"/>
</dbReference>
<dbReference type="HAMAP" id="MF_01216">
    <property type="entry name" value="Azoreductase_type1"/>
    <property type="match status" value="1"/>
</dbReference>
<proteinExistence type="inferred from homology"/>
<comment type="function">
    <text evidence="6">Quinone reductase that provides resistance to thiol-specific stress caused by electrophilic quinones.</text>
</comment>
<dbReference type="Proteomes" id="UP000490980">
    <property type="component" value="Unassembled WGS sequence"/>
</dbReference>
<comment type="subunit">
    <text evidence="6">Homodimer.</text>
</comment>
<dbReference type="AlphaFoldDB" id="A0A7X5U8C7"/>
<evidence type="ECO:0000256" key="4">
    <source>
        <dbReference type="ARBA" id="ARBA00023027"/>
    </source>
</evidence>
<dbReference type="PANTHER" id="PTHR43741:SF4">
    <property type="entry name" value="FMN-DEPENDENT NADH:QUINONE OXIDOREDUCTASE"/>
    <property type="match status" value="1"/>
</dbReference>
<keyword evidence="1 6" id="KW-0285">Flavoprotein</keyword>
<evidence type="ECO:0000313" key="9">
    <source>
        <dbReference type="Proteomes" id="UP000490980"/>
    </source>
</evidence>
<keyword evidence="4 6" id="KW-0520">NAD</keyword>
<dbReference type="GO" id="GO:0010181">
    <property type="term" value="F:FMN binding"/>
    <property type="evidence" value="ECO:0007669"/>
    <property type="project" value="UniProtKB-UniRule"/>
</dbReference>
<dbReference type="InterPro" id="IPR023048">
    <property type="entry name" value="NADH:quinone_OxRdtase_FMN_depd"/>
</dbReference>
<evidence type="ECO:0000313" key="8">
    <source>
        <dbReference type="EMBL" id="NII05699.1"/>
    </source>
</evidence>
<comment type="similarity">
    <text evidence="6">Belongs to the azoreductase type 1 family.</text>
</comment>
<evidence type="ECO:0000256" key="3">
    <source>
        <dbReference type="ARBA" id="ARBA00023002"/>
    </source>
</evidence>
<dbReference type="InterPro" id="IPR029039">
    <property type="entry name" value="Flavoprotein-like_sf"/>
</dbReference>
<dbReference type="RefSeq" id="WP_166946788.1">
    <property type="nucleotide sequence ID" value="NZ_CP077072.1"/>
</dbReference>
<keyword evidence="9" id="KW-1185">Reference proteome</keyword>
<keyword evidence="2 6" id="KW-0288">FMN</keyword>
<accession>A0A7X5U8C7</accession>
<reference evidence="8 9" key="1">
    <citation type="submission" date="2020-03" db="EMBL/GenBank/DDBJ databases">
        <authorList>
            <person name="Lai Q."/>
        </authorList>
    </citation>
    <scope>NUCLEOTIDE SEQUENCE [LARGE SCALE GENOMIC DNA]</scope>
    <source>
        <strain evidence="8 9">CCUG 25036</strain>
    </source>
</reference>
<comment type="catalytic activity">
    <reaction evidence="5">
        <text>N,N-dimethyl-1,4-phenylenediamine + anthranilate + 2 NAD(+) = 2-(4-dimethylaminophenyl)diazenylbenzoate + 2 NADH + 2 H(+)</text>
        <dbReference type="Rhea" id="RHEA:55872"/>
        <dbReference type="ChEBI" id="CHEBI:15378"/>
        <dbReference type="ChEBI" id="CHEBI:15783"/>
        <dbReference type="ChEBI" id="CHEBI:16567"/>
        <dbReference type="ChEBI" id="CHEBI:57540"/>
        <dbReference type="ChEBI" id="CHEBI:57945"/>
        <dbReference type="ChEBI" id="CHEBI:71579"/>
        <dbReference type="EC" id="1.7.1.17"/>
    </reaction>
    <physiologicalReaction direction="right-to-left" evidence="5">
        <dbReference type="Rhea" id="RHEA:55874"/>
    </physiologicalReaction>
</comment>
<dbReference type="Gene3D" id="3.40.50.360">
    <property type="match status" value="1"/>
</dbReference>
<evidence type="ECO:0000256" key="6">
    <source>
        <dbReference type="HAMAP-Rule" id="MF_01216"/>
    </source>
</evidence>
<gene>
    <name evidence="6" type="primary">azoR</name>
    <name evidence="8" type="ORF">HBF25_04750</name>
</gene>
<dbReference type="EC" id="1.6.5.-" evidence="6"/>
<sequence length="194" mass="20257">MKLLHIDASALGAYSVSRGLTAAIVAEFSRNHPGLEVTYRDLHTAPLGHWALPAGENDPAAAESDKVMDEFLAADVIVIGAPMYNFSISSSLKAWIDRIAVAGKTFRYTAAGPEGLAVGKRVIVASSRGGIYAPGTPAASMDFQEPYLRAVLGFLGITDVEFVRAEGVSRGDEQKTAAIGNAVAGIGGLLRKAA</sequence>
<dbReference type="GO" id="GO:0016655">
    <property type="term" value="F:oxidoreductase activity, acting on NAD(P)H, quinone or similar compound as acceptor"/>
    <property type="evidence" value="ECO:0007669"/>
    <property type="project" value="InterPro"/>
</dbReference>
<organism evidence="8 9">
    <name type="scientific">Luteibacter anthropi</name>
    <dbReference type="NCBI Taxonomy" id="564369"/>
    <lineage>
        <taxon>Bacteria</taxon>
        <taxon>Pseudomonadati</taxon>
        <taxon>Pseudomonadota</taxon>
        <taxon>Gammaproteobacteria</taxon>
        <taxon>Lysobacterales</taxon>
        <taxon>Rhodanobacteraceae</taxon>
        <taxon>Luteibacter</taxon>
    </lineage>
</organism>
<dbReference type="GO" id="GO:0016652">
    <property type="term" value="F:oxidoreductase activity, acting on NAD(P)H as acceptor"/>
    <property type="evidence" value="ECO:0007669"/>
    <property type="project" value="UniProtKB-UniRule"/>
</dbReference>
<dbReference type="SUPFAM" id="SSF52218">
    <property type="entry name" value="Flavoproteins"/>
    <property type="match status" value="1"/>
</dbReference>
<dbReference type="PANTHER" id="PTHR43741">
    <property type="entry name" value="FMN-DEPENDENT NADH-AZOREDUCTASE 1"/>
    <property type="match status" value="1"/>
</dbReference>
<evidence type="ECO:0000256" key="5">
    <source>
        <dbReference type="ARBA" id="ARBA00048542"/>
    </source>
</evidence>
<feature type="domain" description="Flavodoxin-like fold" evidence="7">
    <location>
        <begin position="1"/>
        <end position="183"/>
    </location>
</feature>
<keyword evidence="3 6" id="KW-0560">Oxidoreductase</keyword>
<comment type="function">
    <text evidence="6">Also exhibits azoreductase activity. Catalyzes the reductive cleavage of the azo bond in aromatic azo compounds to the corresponding amines.</text>
</comment>
<dbReference type="GO" id="GO:0009055">
    <property type="term" value="F:electron transfer activity"/>
    <property type="evidence" value="ECO:0007669"/>
    <property type="project" value="UniProtKB-UniRule"/>
</dbReference>
<comment type="catalytic activity">
    <reaction evidence="6">
        <text>2 a quinone + NADH + H(+) = 2 a 1,4-benzosemiquinone + NAD(+)</text>
        <dbReference type="Rhea" id="RHEA:65952"/>
        <dbReference type="ChEBI" id="CHEBI:15378"/>
        <dbReference type="ChEBI" id="CHEBI:57540"/>
        <dbReference type="ChEBI" id="CHEBI:57945"/>
        <dbReference type="ChEBI" id="CHEBI:132124"/>
        <dbReference type="ChEBI" id="CHEBI:134225"/>
    </reaction>
</comment>